<dbReference type="PANTHER" id="PTHR44111:SF1">
    <property type="entry name" value="ELONGATOR COMPLEX PROTEIN 2"/>
    <property type="match status" value="1"/>
</dbReference>
<evidence type="ECO:0000256" key="6">
    <source>
        <dbReference type="ARBA" id="ARBA00022490"/>
    </source>
</evidence>
<feature type="compositionally biased region" description="Polar residues" evidence="12">
    <location>
        <begin position="321"/>
        <end position="330"/>
    </location>
</feature>
<feature type="compositionally biased region" description="Low complexity" evidence="12">
    <location>
        <begin position="903"/>
        <end position="927"/>
    </location>
</feature>
<sequence length="1122" mass="116800">MVVAQPDLESPQHKQACVSSEYVSTGCSRTVGSLSWSSKGLLAFGSHNLVVIYSVQHGIIGTMKGHTEKVSCTTWMPSIGGSSFVTSGAADNSIIIWKVMPRPDGVAWEVSAVLKGHAGAVTSLAWQELPDGQLLLVSTAGDSAVHVWTTYPASGYTQPSWQLAQQIDVGFRMQLCAAVTAVPGSPGWLMLALGGVDGLVRLMVKGPSGDFAAACELKGHGDWVRSVAFAWAGPESPQGARLLLASASQDKYIRVWAIKNGTAHSKQAGEAQPDSAMAALTRYAPRPEVKVNQATWTASLEALLVGHEDWVHSLAWQPTAGCTSQHSQLPSDRAGLDEDTSSSAVDVDGGGPHHRPTLLSASMDRTMMLWRPDVATGLWFAEESVGDAGPTSLGYFGCAWSPHADSIVSHGFTGALHLWHHTESGWEPQHAGGGHLGAVTDLAWLPNLPCLLTVSADQTTRIFGPCSLGPAHSSPSGQGLSTPDDGPISPSEPVTSQSAHLNGAGGKLPAAMQGNEADRQRWCEVARPQIHGHDFSCAAVIPSPEDPANLRFASGSEEKMIRVFEAPQAFADTLSMAGLTNPQPAHAAAQVNQRALGAAVGALGLSNKAVFAEHAGQPNAGVGSGLEGGNYAEGPDLAPNAAPGAAAGPPLEEHLASNTLWPEIIKLYGHGSDLFALAARSDGAVLASACKAQIVPQAAIWLWDTTTWQPLGKPLEAHALTVTQLAFSPDGQHLLSASRDRTFALWARQSNPPPGEPLYELLGKTKAHQRIIWTISWSPDGGYFATGSRDGTVKLWELPPTGAPSKPLQTISAFGKGASVTALAFAPAAVRPSAESSEAGGTSPATGPPPALCLASGLEDGSISLWSSQQHCISTTMAPENPAAGIDGPSAVSSTATSAAPAFPFTETSSGNSAFRAARASAANPAGMHQQQDGSAEPSAAAGTSASAAPEALQWRNIRPHHAAAQPQGKQLSNQSMHGHSSQAGQTQFSSSALPAASSQPGDDAEHVAQPSPTEIPPPQMVDNGISSQSQHRTSVQSIPAGRSASRRQDPMADDSSGPLKLVWKSPVALAHCATVRRLAWQGPLEVSLAEQTGKDQSHGQQQLLLASCGDDHSVRIFLVQL</sequence>
<feature type="compositionally biased region" description="Low complexity" evidence="12">
    <location>
        <begin position="634"/>
        <end position="650"/>
    </location>
</feature>
<dbReference type="InterPro" id="IPR020472">
    <property type="entry name" value="WD40_PAC1"/>
</dbReference>
<evidence type="ECO:0000256" key="4">
    <source>
        <dbReference type="ARBA" id="ARBA00005881"/>
    </source>
</evidence>
<comment type="caution">
    <text evidence="13">The sequence shown here is derived from an EMBL/GenBank/DDBJ whole genome shotgun (WGS) entry which is preliminary data.</text>
</comment>
<dbReference type="Pfam" id="PF00400">
    <property type="entry name" value="WD40"/>
    <property type="match status" value="6"/>
</dbReference>
<evidence type="ECO:0000313" key="14">
    <source>
        <dbReference type="Proteomes" id="UP001438707"/>
    </source>
</evidence>
<reference evidence="13 14" key="1">
    <citation type="journal article" date="2024" name="Nat. Commun.">
        <title>Phylogenomics reveals the evolutionary origins of lichenization in chlorophyte algae.</title>
        <authorList>
            <person name="Puginier C."/>
            <person name="Libourel C."/>
            <person name="Otte J."/>
            <person name="Skaloud P."/>
            <person name="Haon M."/>
            <person name="Grisel S."/>
            <person name="Petersen M."/>
            <person name="Berrin J.G."/>
            <person name="Delaux P.M."/>
            <person name="Dal Grande F."/>
            <person name="Keller J."/>
        </authorList>
    </citation>
    <scope>NUCLEOTIDE SEQUENCE [LARGE SCALE GENOMIC DNA]</scope>
    <source>
        <strain evidence="13 14">SAG 2145</strain>
    </source>
</reference>
<feature type="compositionally biased region" description="Low complexity" evidence="12">
    <location>
        <begin position="990"/>
        <end position="999"/>
    </location>
</feature>
<comment type="pathway">
    <text evidence="3">tRNA modification; 5-methoxycarbonylmethyl-2-thiouridine-tRNA biosynthesis.</text>
</comment>
<feature type="repeat" description="WD" evidence="11">
    <location>
        <begin position="217"/>
        <end position="266"/>
    </location>
</feature>
<dbReference type="AlphaFoldDB" id="A0AAW1RXP8"/>
<feature type="repeat" description="WD" evidence="11">
    <location>
        <begin position="63"/>
        <end position="99"/>
    </location>
</feature>
<feature type="repeat" description="WD" evidence="11">
    <location>
        <begin position="715"/>
        <end position="746"/>
    </location>
</feature>
<dbReference type="GO" id="GO:0002098">
    <property type="term" value="P:tRNA wobble uridine modification"/>
    <property type="evidence" value="ECO:0007669"/>
    <property type="project" value="InterPro"/>
</dbReference>
<keyword evidence="9" id="KW-0677">Repeat</keyword>
<comment type="similarity">
    <text evidence="4">Belongs to the WD repeat ELP2 family.</text>
</comment>
<dbReference type="SMART" id="SM00320">
    <property type="entry name" value="WD40"/>
    <property type="match status" value="12"/>
</dbReference>
<name>A0AAW1RXP8_9CHLO</name>
<dbReference type="PRINTS" id="PR00320">
    <property type="entry name" value="GPROTEINBRPT"/>
</dbReference>
<keyword evidence="6" id="KW-0963">Cytoplasm</keyword>
<evidence type="ECO:0000256" key="9">
    <source>
        <dbReference type="ARBA" id="ARBA00022737"/>
    </source>
</evidence>
<feature type="compositionally biased region" description="Low complexity" evidence="12">
    <location>
        <begin position="934"/>
        <end position="949"/>
    </location>
</feature>
<keyword evidence="10" id="KW-0539">Nucleus</keyword>
<dbReference type="InterPro" id="IPR015943">
    <property type="entry name" value="WD40/YVTN_repeat-like_dom_sf"/>
</dbReference>
<dbReference type="Proteomes" id="UP001438707">
    <property type="component" value="Unassembled WGS sequence"/>
</dbReference>
<dbReference type="InterPro" id="IPR001680">
    <property type="entry name" value="WD40_rpt"/>
</dbReference>
<protein>
    <recommendedName>
        <fullName evidence="5">Elongator complex protein 2</fullName>
    </recommendedName>
</protein>
<feature type="compositionally biased region" description="Polar residues" evidence="12">
    <location>
        <begin position="1025"/>
        <end position="1038"/>
    </location>
</feature>
<dbReference type="GO" id="GO:0005737">
    <property type="term" value="C:cytoplasm"/>
    <property type="evidence" value="ECO:0007669"/>
    <property type="project" value="UniProtKB-SubCell"/>
</dbReference>
<evidence type="ECO:0000256" key="1">
    <source>
        <dbReference type="ARBA" id="ARBA00004123"/>
    </source>
</evidence>
<evidence type="ECO:0000313" key="13">
    <source>
        <dbReference type="EMBL" id="KAK9838724.1"/>
    </source>
</evidence>
<evidence type="ECO:0000256" key="3">
    <source>
        <dbReference type="ARBA" id="ARBA00005043"/>
    </source>
</evidence>
<dbReference type="EMBL" id="JALJOS010000005">
    <property type="protein sequence ID" value="KAK9838724.1"/>
    <property type="molecule type" value="Genomic_DNA"/>
</dbReference>
<accession>A0AAW1RXP8</accession>
<evidence type="ECO:0000256" key="10">
    <source>
        <dbReference type="ARBA" id="ARBA00023242"/>
    </source>
</evidence>
<keyword evidence="7 11" id="KW-0853">WD repeat</keyword>
<dbReference type="GO" id="GO:0005634">
    <property type="term" value="C:nucleus"/>
    <property type="evidence" value="ECO:0007669"/>
    <property type="project" value="UniProtKB-SubCell"/>
</dbReference>
<dbReference type="GO" id="GO:0033588">
    <property type="term" value="C:elongator holoenzyme complex"/>
    <property type="evidence" value="ECO:0007669"/>
    <property type="project" value="InterPro"/>
</dbReference>
<comment type="subcellular location">
    <subcellularLocation>
        <location evidence="2">Cytoplasm</location>
    </subcellularLocation>
    <subcellularLocation>
        <location evidence="1">Nucleus</location>
    </subcellularLocation>
</comment>
<feature type="repeat" description="WD" evidence="11">
    <location>
        <begin position="114"/>
        <end position="148"/>
    </location>
</feature>
<feature type="region of interest" description="Disordered" evidence="12">
    <location>
        <begin position="467"/>
        <end position="515"/>
    </location>
</feature>
<feature type="repeat" description="WD" evidence="11">
    <location>
        <begin position="765"/>
        <end position="798"/>
    </location>
</feature>
<feature type="region of interest" description="Disordered" evidence="12">
    <location>
        <begin position="624"/>
        <end position="650"/>
    </location>
</feature>
<keyword evidence="14" id="KW-1185">Reference proteome</keyword>
<evidence type="ECO:0000256" key="2">
    <source>
        <dbReference type="ARBA" id="ARBA00004496"/>
    </source>
</evidence>
<dbReference type="Gene3D" id="2.130.10.10">
    <property type="entry name" value="YVTN repeat-like/Quinoprotein amine dehydrogenase"/>
    <property type="match status" value="4"/>
</dbReference>
<keyword evidence="8" id="KW-0819">tRNA processing</keyword>
<evidence type="ECO:0000256" key="7">
    <source>
        <dbReference type="ARBA" id="ARBA00022574"/>
    </source>
</evidence>
<evidence type="ECO:0000256" key="8">
    <source>
        <dbReference type="ARBA" id="ARBA00022694"/>
    </source>
</evidence>
<dbReference type="PROSITE" id="PS50082">
    <property type="entry name" value="WD_REPEATS_2"/>
    <property type="match status" value="5"/>
</dbReference>
<organism evidence="13 14">
    <name type="scientific">Apatococcus lobatus</name>
    <dbReference type="NCBI Taxonomy" id="904363"/>
    <lineage>
        <taxon>Eukaryota</taxon>
        <taxon>Viridiplantae</taxon>
        <taxon>Chlorophyta</taxon>
        <taxon>core chlorophytes</taxon>
        <taxon>Trebouxiophyceae</taxon>
        <taxon>Chlorellales</taxon>
        <taxon>Chlorellaceae</taxon>
        <taxon>Apatococcus</taxon>
    </lineage>
</organism>
<gene>
    <name evidence="13" type="ORF">WJX74_002043</name>
</gene>
<dbReference type="SUPFAM" id="SSF50978">
    <property type="entry name" value="WD40 repeat-like"/>
    <property type="match status" value="2"/>
</dbReference>
<dbReference type="InterPro" id="IPR037289">
    <property type="entry name" value="Elp2"/>
</dbReference>
<feature type="region of interest" description="Disordered" evidence="12">
    <location>
        <begin position="903"/>
        <end position="949"/>
    </location>
</feature>
<feature type="region of interest" description="Disordered" evidence="12">
    <location>
        <begin position="321"/>
        <end position="355"/>
    </location>
</feature>
<evidence type="ECO:0000256" key="12">
    <source>
        <dbReference type="SAM" id="MobiDB-lite"/>
    </source>
</evidence>
<proteinExistence type="inferred from homology"/>
<feature type="region of interest" description="Disordered" evidence="12">
    <location>
        <begin position="962"/>
        <end position="1058"/>
    </location>
</feature>
<dbReference type="InterPro" id="IPR036322">
    <property type="entry name" value="WD40_repeat_dom_sf"/>
</dbReference>
<evidence type="ECO:0000256" key="5">
    <source>
        <dbReference type="ARBA" id="ARBA00020267"/>
    </source>
</evidence>
<dbReference type="PANTHER" id="PTHR44111">
    <property type="entry name" value="ELONGATOR COMPLEX PROTEIN 2"/>
    <property type="match status" value="1"/>
</dbReference>
<feature type="compositionally biased region" description="Polar residues" evidence="12">
    <location>
        <begin position="968"/>
        <end position="989"/>
    </location>
</feature>
<dbReference type="PROSITE" id="PS50294">
    <property type="entry name" value="WD_REPEATS_REGION"/>
    <property type="match status" value="3"/>
</dbReference>
<evidence type="ECO:0000256" key="11">
    <source>
        <dbReference type="PROSITE-ProRule" id="PRU00221"/>
    </source>
</evidence>